<keyword evidence="1" id="KW-0808">Transferase</keyword>
<reference evidence="1 2" key="1">
    <citation type="submission" date="2020-04" db="EMBL/GenBank/DDBJ databases">
        <title>Thalassotalea sp. M1531, isolated from the surface of marine red alga.</title>
        <authorList>
            <person name="Pang L."/>
            <person name="Lu D.-C."/>
        </authorList>
    </citation>
    <scope>NUCLEOTIDE SEQUENCE [LARGE SCALE GENOMIC DNA]</scope>
    <source>
        <strain evidence="1 2">M1531</strain>
    </source>
</reference>
<name>A0A7Y0LCX4_9GAMM</name>
<dbReference type="Gene3D" id="3.40.50.2000">
    <property type="entry name" value="Glycogen Phosphorylase B"/>
    <property type="match status" value="1"/>
</dbReference>
<dbReference type="GO" id="GO:0016740">
    <property type="term" value="F:transferase activity"/>
    <property type="evidence" value="ECO:0007669"/>
    <property type="project" value="UniProtKB-KW"/>
</dbReference>
<sequence length="392" mass="44454">MDNTTMGNSNSVKKGRPMIVFGEDWGRHPSSTQHLVNVLKLQRDIIWVNSIGLRKPRITWRDIKRVFSKVNSFFQKSSSKPLNRSKGAHQFIVIDPLVMPCTNNALLLWVNRMLLKRQISKALMHINRANLLVWTSLPTAVDYIGLLGDSAHVYYCGDDFSALEGVDHKFVTTKEKKLVALTKHVLTASKQLATKFPFAKTATISHGVDTALFSQKFADWPYDLPKGKPIAGFYGSISAWLDQNIILESAQALPQWNFVLVGNIECDVSRLKALDNVYFIEAKAHQLLPNYIKNWQVAMLPFFDNKQIEMCNPLKLKEYLASGVSIASTNFNALDGYRHLVKVVKNSEPFYQTILRANICNRKADIAARQQSVANASWEQRVEDIENIINLY</sequence>
<comment type="caution">
    <text evidence="1">The sequence shown here is derived from an EMBL/GenBank/DDBJ whole genome shotgun (WGS) entry which is preliminary data.</text>
</comment>
<organism evidence="1 2">
    <name type="scientific">Thalassotalea algicola</name>
    <dbReference type="NCBI Taxonomy" id="2716224"/>
    <lineage>
        <taxon>Bacteria</taxon>
        <taxon>Pseudomonadati</taxon>
        <taxon>Pseudomonadota</taxon>
        <taxon>Gammaproteobacteria</taxon>
        <taxon>Alteromonadales</taxon>
        <taxon>Colwelliaceae</taxon>
        <taxon>Thalassotalea</taxon>
    </lineage>
</organism>
<keyword evidence="2" id="KW-1185">Reference proteome</keyword>
<gene>
    <name evidence="1" type="ORF">HII17_11075</name>
</gene>
<accession>A0A7Y0LCX4</accession>
<evidence type="ECO:0000313" key="1">
    <source>
        <dbReference type="EMBL" id="NMP32111.1"/>
    </source>
</evidence>
<dbReference type="Proteomes" id="UP000568664">
    <property type="component" value="Unassembled WGS sequence"/>
</dbReference>
<proteinExistence type="predicted"/>
<dbReference type="EMBL" id="JABBXH010000003">
    <property type="protein sequence ID" value="NMP32111.1"/>
    <property type="molecule type" value="Genomic_DNA"/>
</dbReference>
<dbReference type="SUPFAM" id="SSF53756">
    <property type="entry name" value="UDP-Glycosyltransferase/glycogen phosphorylase"/>
    <property type="match status" value="1"/>
</dbReference>
<protein>
    <submittedName>
        <fullName evidence="1">Glycosyltransferase family 1 protein</fullName>
    </submittedName>
</protein>
<dbReference type="AlphaFoldDB" id="A0A7Y0LCX4"/>
<evidence type="ECO:0000313" key="2">
    <source>
        <dbReference type="Proteomes" id="UP000568664"/>
    </source>
</evidence>
<dbReference type="RefSeq" id="WP_169075429.1">
    <property type="nucleotide sequence ID" value="NZ_JABBXH010000003.1"/>
</dbReference>